<comment type="caution">
    <text evidence="4">The sequence shown here is derived from an EMBL/GenBank/DDBJ whole genome shotgun (WGS) entry which is preliminary data.</text>
</comment>
<keyword evidence="2" id="KW-0012">Acyltransferase</keyword>
<evidence type="ECO:0000313" key="5">
    <source>
        <dbReference type="Proteomes" id="UP000028719"/>
    </source>
</evidence>
<evidence type="ECO:0000256" key="2">
    <source>
        <dbReference type="ARBA" id="ARBA00023315"/>
    </source>
</evidence>
<dbReference type="CDD" id="cd04301">
    <property type="entry name" value="NAT_SF"/>
    <property type="match status" value="1"/>
</dbReference>
<dbReference type="SUPFAM" id="SSF55729">
    <property type="entry name" value="Acyl-CoA N-acyltransferases (Nat)"/>
    <property type="match status" value="1"/>
</dbReference>
<name>A0ABR4UT37_9FLAO</name>
<dbReference type="EMBL" id="JPRI01000001">
    <property type="protein sequence ID" value="KFF27939.1"/>
    <property type="molecule type" value="Genomic_DNA"/>
</dbReference>
<organism evidence="4 5">
    <name type="scientific">Chryseobacterium vrystaatense</name>
    <dbReference type="NCBI Taxonomy" id="307480"/>
    <lineage>
        <taxon>Bacteria</taxon>
        <taxon>Pseudomonadati</taxon>
        <taxon>Bacteroidota</taxon>
        <taxon>Flavobacteriia</taxon>
        <taxon>Flavobacteriales</taxon>
        <taxon>Weeksellaceae</taxon>
        <taxon>Chryseobacterium group</taxon>
        <taxon>Chryseobacterium</taxon>
    </lineage>
</organism>
<evidence type="ECO:0000313" key="4">
    <source>
        <dbReference type="EMBL" id="KFF27939.1"/>
    </source>
</evidence>
<dbReference type="Pfam" id="PF00583">
    <property type="entry name" value="Acetyltransf_1"/>
    <property type="match status" value="1"/>
</dbReference>
<feature type="domain" description="N-acetyltransferase" evidence="3">
    <location>
        <begin position="91"/>
        <end position="232"/>
    </location>
</feature>
<evidence type="ECO:0000259" key="3">
    <source>
        <dbReference type="PROSITE" id="PS51186"/>
    </source>
</evidence>
<accession>A0ABR4UT37</accession>
<sequence>MKLMKINFLQWDSDFFKKKIGDITVGKEEYIDTEDYDLIVVKQPFAFDFGLNGYQLSFTETKLNFIKALNLHHHQDFAMVKNTDTDERNADYFKELAYESGKKSRFLLDEKFGEEKFRELYDMWVINSLNKKFALKIFYIEEDGKAIGFVTLQQYERLGKIGLIATHPNFQGKGFGKKLLDKVESFCVKNEMTHLEIPTQKENIQACGFYKKQGYTIKDEIIIKHYWKDDSL</sequence>
<keyword evidence="5" id="KW-1185">Reference proteome</keyword>
<proteinExistence type="predicted"/>
<evidence type="ECO:0000256" key="1">
    <source>
        <dbReference type="ARBA" id="ARBA00022679"/>
    </source>
</evidence>
<dbReference type="Gene3D" id="3.40.630.30">
    <property type="match status" value="1"/>
</dbReference>
<dbReference type="PANTHER" id="PTHR43420:SF52">
    <property type="entry name" value="N-ACETYLTRANSFERASE YODP"/>
    <property type="match status" value="1"/>
</dbReference>
<gene>
    <name evidence="4" type="ORF">IW16_01595</name>
</gene>
<dbReference type="PANTHER" id="PTHR43420">
    <property type="entry name" value="ACETYLTRANSFERASE"/>
    <property type="match status" value="1"/>
</dbReference>
<dbReference type="InterPro" id="IPR000182">
    <property type="entry name" value="GNAT_dom"/>
</dbReference>
<protein>
    <recommendedName>
        <fullName evidence="3">N-acetyltransferase domain-containing protein</fullName>
    </recommendedName>
</protein>
<reference evidence="4 5" key="1">
    <citation type="submission" date="2014-07" db="EMBL/GenBank/DDBJ databases">
        <title>Genome of Chryseobacterium vrystaatense LMG 22846.</title>
        <authorList>
            <person name="Pipes S.E."/>
            <person name="Stropko S.J."/>
            <person name="Newman J.D."/>
        </authorList>
    </citation>
    <scope>NUCLEOTIDE SEQUENCE [LARGE SCALE GENOMIC DNA]</scope>
    <source>
        <strain evidence="4 5">LMG 22846</strain>
    </source>
</reference>
<dbReference type="PROSITE" id="PS51186">
    <property type="entry name" value="GNAT"/>
    <property type="match status" value="1"/>
</dbReference>
<dbReference type="Proteomes" id="UP000028719">
    <property type="component" value="Unassembled WGS sequence"/>
</dbReference>
<dbReference type="InterPro" id="IPR016181">
    <property type="entry name" value="Acyl_CoA_acyltransferase"/>
</dbReference>
<keyword evidence="1" id="KW-0808">Transferase</keyword>
<dbReference type="InterPro" id="IPR050680">
    <property type="entry name" value="YpeA/RimI_acetyltransf"/>
</dbReference>